<dbReference type="AlphaFoldDB" id="A0AAP2XIQ9"/>
<keyword evidence="3" id="KW-0804">Transcription</keyword>
<evidence type="ECO:0000313" key="10">
    <source>
        <dbReference type="Proteomes" id="UP001209168"/>
    </source>
</evidence>
<dbReference type="EMBL" id="JAPDVH010000001">
    <property type="protein sequence ID" value="MCW4154921.1"/>
    <property type="molecule type" value="Genomic_DNA"/>
</dbReference>
<dbReference type="EMBL" id="JAJTVO010000009">
    <property type="protein sequence ID" value="MCE4121942.1"/>
    <property type="molecule type" value="Genomic_DNA"/>
</dbReference>
<evidence type="ECO:0000313" key="5">
    <source>
        <dbReference type="EMBL" id="MCE4121942.1"/>
    </source>
</evidence>
<dbReference type="Gene3D" id="1.10.10.60">
    <property type="entry name" value="Homeodomain-like"/>
    <property type="match status" value="1"/>
</dbReference>
<dbReference type="Pfam" id="PF12833">
    <property type="entry name" value="HTH_18"/>
    <property type="match status" value="1"/>
</dbReference>
<evidence type="ECO:0000313" key="9">
    <source>
        <dbReference type="EMBL" id="MCW4154921.1"/>
    </source>
</evidence>
<dbReference type="Proteomes" id="UP001200307">
    <property type="component" value="Unassembled WGS sequence"/>
</dbReference>
<dbReference type="PANTHER" id="PTHR43280">
    <property type="entry name" value="ARAC-FAMILY TRANSCRIPTIONAL REGULATOR"/>
    <property type="match status" value="1"/>
</dbReference>
<dbReference type="InterPro" id="IPR009057">
    <property type="entry name" value="Homeodomain-like_sf"/>
</dbReference>
<reference evidence="9" key="3">
    <citation type="submission" date="2022-11" db="EMBL/GenBank/DDBJ databases">
        <title>Genomic repertoires linked with pathogenic potency of arthritogenic Prevotella copri isolated from the gut of rheumatoid arthritis patients.</title>
        <authorList>
            <person name="Nii T."/>
            <person name="Maeda Y."/>
            <person name="Motooka D."/>
            <person name="Naito M."/>
            <person name="Matsumoto Y."/>
            <person name="Ogawa T."/>
            <person name="Oguro-Igashira E."/>
            <person name="Kishikawa T."/>
            <person name="Yamashita M."/>
            <person name="Koizumi S."/>
            <person name="Kurakawa T."/>
            <person name="Okumura R."/>
            <person name="Kayama H."/>
            <person name="Murakami M."/>
            <person name="Sakaguchi T."/>
            <person name="Das B."/>
            <person name="Nakamura S."/>
            <person name="Okada Y."/>
            <person name="Kumanogoh A."/>
            <person name="Takeda K."/>
        </authorList>
    </citation>
    <scope>NUCLEOTIDE SEQUENCE</scope>
    <source>
        <strain evidence="9">H012_8</strain>
        <strain evidence="8">H019-1</strain>
    </source>
</reference>
<evidence type="ECO:0000256" key="2">
    <source>
        <dbReference type="ARBA" id="ARBA00023125"/>
    </source>
</evidence>
<dbReference type="Proteomes" id="UP001205506">
    <property type="component" value="Unassembled WGS sequence"/>
</dbReference>
<evidence type="ECO:0000259" key="4">
    <source>
        <dbReference type="PROSITE" id="PS01124"/>
    </source>
</evidence>
<dbReference type="PROSITE" id="PS01124">
    <property type="entry name" value="HTH_ARAC_FAMILY_2"/>
    <property type="match status" value="1"/>
</dbReference>
<keyword evidence="2" id="KW-0238">DNA-binding</keyword>
<dbReference type="EMBL" id="JANDXR010000002">
    <property type="protein sequence ID" value="MCP9500726.1"/>
    <property type="molecule type" value="Genomic_DNA"/>
</dbReference>
<dbReference type="Proteomes" id="UP001209417">
    <property type="component" value="Unassembled WGS sequence"/>
</dbReference>
<evidence type="ECO:0000313" key="8">
    <source>
        <dbReference type="EMBL" id="MCW4130725.1"/>
    </source>
</evidence>
<evidence type="ECO:0000256" key="1">
    <source>
        <dbReference type="ARBA" id="ARBA00023015"/>
    </source>
</evidence>
<name>A0AAP2XIQ9_9BACT</name>
<sequence>MLSEETKDRLRDEIIRVLVTERKYKDPDYSSKKLAEDLNTNSRYISAVCATRFHKNYAELVNDYRVNDAMSLLTDKRYARMSVEGISEMAGFNTRQSFYANFFKRIGVTPRQYRANHFKGLE</sequence>
<dbReference type="GO" id="GO:0043565">
    <property type="term" value="F:sequence-specific DNA binding"/>
    <property type="evidence" value="ECO:0007669"/>
    <property type="project" value="InterPro"/>
</dbReference>
<reference evidence="6" key="2">
    <citation type="submission" date="2022-07" db="EMBL/GenBank/DDBJ databases">
        <title>Prevotella copri.</title>
        <authorList>
            <person name="Yang C."/>
        </authorList>
    </citation>
    <scope>NUCLEOTIDE SEQUENCE</scope>
    <source>
        <strain evidence="7">HF1805</strain>
        <strain evidence="6">HF88</strain>
    </source>
</reference>
<dbReference type="Proteomes" id="UP001206014">
    <property type="component" value="Unassembled WGS sequence"/>
</dbReference>
<dbReference type="SMART" id="SM00342">
    <property type="entry name" value="HTH_ARAC"/>
    <property type="match status" value="1"/>
</dbReference>
<dbReference type="InterPro" id="IPR018060">
    <property type="entry name" value="HTH_AraC"/>
</dbReference>
<accession>A0AAP2XIQ9</accession>
<dbReference type="GO" id="GO:0003700">
    <property type="term" value="F:DNA-binding transcription factor activity"/>
    <property type="evidence" value="ECO:0007669"/>
    <property type="project" value="InterPro"/>
</dbReference>
<protein>
    <submittedName>
        <fullName evidence="9">Helix-turn-helix domain-containing protein</fullName>
    </submittedName>
</protein>
<comment type="caution">
    <text evidence="9">The sequence shown here is derived from an EMBL/GenBank/DDBJ whole genome shotgun (WGS) entry which is preliminary data.</text>
</comment>
<proteinExistence type="predicted"/>
<dbReference type="PANTHER" id="PTHR43280:SF29">
    <property type="entry name" value="ARAC-FAMILY TRANSCRIPTIONAL REGULATOR"/>
    <property type="match status" value="1"/>
</dbReference>
<gene>
    <name evidence="5" type="ORF">LYY06_06630</name>
    <name evidence="7" type="ORF">NNC68_09950</name>
    <name evidence="6" type="ORF">NND11_04040</name>
    <name evidence="8" type="ORF">ONT19_03735</name>
    <name evidence="9" type="ORF">ONT23_05065</name>
</gene>
<dbReference type="GeneID" id="69849534"/>
<evidence type="ECO:0000256" key="3">
    <source>
        <dbReference type="ARBA" id="ARBA00023163"/>
    </source>
</evidence>
<reference evidence="5" key="1">
    <citation type="submission" date="2021-12" db="EMBL/GenBank/DDBJ databases">
        <authorList>
            <person name="Lv X."/>
        </authorList>
    </citation>
    <scope>NUCLEOTIDE SEQUENCE</scope>
    <source>
        <strain evidence="5">HF2106</strain>
    </source>
</reference>
<evidence type="ECO:0000313" key="7">
    <source>
        <dbReference type="EMBL" id="MCP9549793.1"/>
    </source>
</evidence>
<evidence type="ECO:0000313" key="6">
    <source>
        <dbReference type="EMBL" id="MCP9500726.1"/>
    </source>
</evidence>
<dbReference type="RefSeq" id="WP_228023599.1">
    <property type="nucleotide sequence ID" value="NZ_CATKVS010000009.1"/>
</dbReference>
<dbReference type="EMBL" id="JAPDVG010000001">
    <property type="protein sequence ID" value="MCW4130725.1"/>
    <property type="molecule type" value="Genomic_DNA"/>
</dbReference>
<dbReference type="EMBL" id="JANDWU010000017">
    <property type="protein sequence ID" value="MCP9549793.1"/>
    <property type="molecule type" value="Genomic_DNA"/>
</dbReference>
<feature type="domain" description="HTH araC/xylS-type" evidence="4">
    <location>
        <begin position="12"/>
        <end position="116"/>
    </location>
</feature>
<dbReference type="Proteomes" id="UP001209168">
    <property type="component" value="Unassembled WGS sequence"/>
</dbReference>
<keyword evidence="1" id="KW-0805">Transcription regulation</keyword>
<dbReference type="SUPFAM" id="SSF46689">
    <property type="entry name" value="Homeodomain-like"/>
    <property type="match status" value="1"/>
</dbReference>
<organism evidence="9 10">
    <name type="scientific">Segatella copri</name>
    <dbReference type="NCBI Taxonomy" id="165179"/>
    <lineage>
        <taxon>Bacteria</taxon>
        <taxon>Pseudomonadati</taxon>
        <taxon>Bacteroidota</taxon>
        <taxon>Bacteroidia</taxon>
        <taxon>Bacteroidales</taxon>
        <taxon>Prevotellaceae</taxon>
        <taxon>Segatella</taxon>
    </lineage>
</organism>